<dbReference type="Proteomes" id="UP000663623">
    <property type="component" value="Chromosome"/>
</dbReference>
<gene>
    <name evidence="1" type="ORF">CaldiYA01_00650</name>
</gene>
<dbReference type="EMBL" id="AP024480">
    <property type="protein sequence ID" value="BCS80105.1"/>
    <property type="molecule type" value="Genomic_DNA"/>
</dbReference>
<name>A0ABN6E429_9FIRM</name>
<reference evidence="1 2" key="1">
    <citation type="submission" date="2021-02" db="EMBL/GenBank/DDBJ databases">
        <title>Nitrogen-fixing ability and nitrogen fixation related genes of thermophilic fermentative bacteria in the genus Caldicellulosiruptor.</title>
        <authorList>
            <person name="Chen Y."/>
            <person name="Nishihara A."/>
            <person name="Haruta S."/>
        </authorList>
    </citation>
    <scope>NUCLEOTIDE SEQUENCE [LARGE SCALE GENOMIC DNA]</scope>
    <source>
        <strain evidence="1 2">YA01</strain>
    </source>
</reference>
<accession>A0ABN6E429</accession>
<evidence type="ECO:0000313" key="2">
    <source>
        <dbReference type="Proteomes" id="UP000663623"/>
    </source>
</evidence>
<protein>
    <submittedName>
        <fullName evidence="1">Uncharacterized protein</fullName>
    </submittedName>
</protein>
<sequence>MVKIAPQELNGAALALRLKTINAFALAHILVLLLSQVGCSIHTRMPTCGIIQVSIEILSSFINFTNPELLSSKLFLI</sequence>
<keyword evidence="2" id="KW-1185">Reference proteome</keyword>
<proteinExistence type="predicted"/>
<organism evidence="1 2">
    <name type="scientific">Caldicellulosiruptor diazotrophicus</name>
    <dbReference type="NCBI Taxonomy" id="2806205"/>
    <lineage>
        <taxon>Bacteria</taxon>
        <taxon>Bacillati</taxon>
        <taxon>Bacillota</taxon>
        <taxon>Bacillota incertae sedis</taxon>
        <taxon>Caldicellulosiruptorales</taxon>
        <taxon>Caldicellulosiruptoraceae</taxon>
        <taxon>Caldicellulosiruptor</taxon>
    </lineage>
</organism>
<evidence type="ECO:0000313" key="1">
    <source>
        <dbReference type="EMBL" id="BCS80105.1"/>
    </source>
</evidence>